<dbReference type="Gene3D" id="3.60.21.10">
    <property type="match status" value="1"/>
</dbReference>
<dbReference type="AlphaFoldDB" id="A3U267"/>
<reference evidence="2 3" key="1">
    <citation type="journal article" date="2010" name="J. Bacteriol.">
        <title>Genome sequences of Oceanicola granulosus HTCC2516(T) and Oceanicola batsensis HTCC2597(TDelta).</title>
        <authorList>
            <person name="Thrash J.C."/>
            <person name="Cho J.C."/>
            <person name="Vergin K.L."/>
            <person name="Giovannoni S.J."/>
        </authorList>
    </citation>
    <scope>NUCLEOTIDE SEQUENCE [LARGE SCALE GENOMIC DNA]</scope>
    <source>
        <strain evidence="3">ATCC BAA-863 / DSM 15984 / KCTC 12145 / HTCC2597</strain>
    </source>
</reference>
<dbReference type="Pfam" id="PF00149">
    <property type="entry name" value="Metallophos"/>
    <property type="match status" value="1"/>
</dbReference>
<dbReference type="GO" id="GO:0005737">
    <property type="term" value="C:cytoplasm"/>
    <property type="evidence" value="ECO:0007669"/>
    <property type="project" value="TreeGrafter"/>
</dbReference>
<dbReference type="InterPro" id="IPR050126">
    <property type="entry name" value="Ap4A_hydrolase"/>
</dbReference>
<dbReference type="RefSeq" id="WP_009807117.1">
    <property type="nucleotide sequence ID" value="NZ_CH724131.1"/>
</dbReference>
<keyword evidence="3" id="KW-1185">Reference proteome</keyword>
<dbReference type="eggNOG" id="COG0639">
    <property type="taxonomic scope" value="Bacteria"/>
</dbReference>
<dbReference type="HOGENOM" id="CLU_023125_4_1_5"/>
<dbReference type="CDD" id="cd00144">
    <property type="entry name" value="MPP_PPP_family"/>
    <property type="match status" value="1"/>
</dbReference>
<proteinExistence type="predicted"/>
<dbReference type="InterPro" id="IPR004843">
    <property type="entry name" value="Calcineurin-like_PHP"/>
</dbReference>
<evidence type="ECO:0000313" key="3">
    <source>
        <dbReference type="Proteomes" id="UP000004318"/>
    </source>
</evidence>
<evidence type="ECO:0000259" key="1">
    <source>
        <dbReference type="Pfam" id="PF00149"/>
    </source>
</evidence>
<dbReference type="SUPFAM" id="SSF56300">
    <property type="entry name" value="Metallo-dependent phosphatases"/>
    <property type="match status" value="1"/>
</dbReference>
<dbReference type="EMBL" id="AAMO01000011">
    <property type="protein sequence ID" value="EAQ01667.1"/>
    <property type="molecule type" value="Genomic_DNA"/>
</dbReference>
<dbReference type="PANTHER" id="PTHR42850">
    <property type="entry name" value="METALLOPHOSPHOESTERASE"/>
    <property type="match status" value="1"/>
</dbReference>
<protein>
    <submittedName>
        <fullName evidence="2">Serine/threonine protein phosphatase family protein</fullName>
    </submittedName>
</protein>
<organism evidence="2 3">
    <name type="scientific">Pseudooceanicola batsensis (strain ATCC BAA-863 / DSM 15984 / KCTC 12145 / HTCC2597)</name>
    <name type="common">Oceanicola batsensis</name>
    <dbReference type="NCBI Taxonomy" id="252305"/>
    <lineage>
        <taxon>Bacteria</taxon>
        <taxon>Pseudomonadati</taxon>
        <taxon>Pseudomonadota</taxon>
        <taxon>Alphaproteobacteria</taxon>
        <taxon>Rhodobacterales</taxon>
        <taxon>Paracoccaceae</taxon>
        <taxon>Pseudooceanicola</taxon>
    </lineage>
</organism>
<feature type="domain" description="Calcineurin-like phosphoesterase" evidence="1">
    <location>
        <begin position="1"/>
        <end position="204"/>
    </location>
</feature>
<dbReference type="GO" id="GO:0110154">
    <property type="term" value="P:RNA decapping"/>
    <property type="evidence" value="ECO:0007669"/>
    <property type="project" value="TreeGrafter"/>
</dbReference>
<dbReference type="PANTHER" id="PTHR42850:SF4">
    <property type="entry name" value="ZINC-DEPENDENT ENDOPOLYPHOSPHATASE"/>
    <property type="match status" value="1"/>
</dbReference>
<comment type="caution">
    <text evidence="2">The sequence shown here is derived from an EMBL/GenBank/DDBJ whole genome shotgun (WGS) entry which is preliminary data.</text>
</comment>
<dbReference type="GO" id="GO:0016791">
    <property type="term" value="F:phosphatase activity"/>
    <property type="evidence" value="ECO:0007669"/>
    <property type="project" value="TreeGrafter"/>
</dbReference>
<name>A3U267_PSEBH</name>
<dbReference type="InterPro" id="IPR029052">
    <property type="entry name" value="Metallo-depent_PP-like"/>
</dbReference>
<sequence>MTIYAVGDIHGQRTRLEEVLARIDRDGGDGAEVIFLGDYVDRGPDSRGVVALLSGGIAEGRNWTCLRGNHDRMYERFLADGEIEDANIKSGLPWLHSRLGGMETLRSYGISAPDGAPPHELWQAARVAVPAAHRAFLSDLQPFAERPGLLFVHAGIRPGVALKDQSEDDLYWIRGEFLTDSRRHPWLVVHGHTALEAPKHYGNRVNLDGGAGYGRALSVAGFDDDGCFLLTGRGRERLAP</sequence>
<dbReference type="GO" id="GO:0008803">
    <property type="term" value="F:bis(5'-nucleosyl)-tetraphosphatase (symmetrical) activity"/>
    <property type="evidence" value="ECO:0007669"/>
    <property type="project" value="TreeGrafter"/>
</dbReference>
<gene>
    <name evidence="2" type="ORF">OB2597_14526</name>
</gene>
<evidence type="ECO:0000313" key="2">
    <source>
        <dbReference type="EMBL" id="EAQ01667.1"/>
    </source>
</evidence>
<dbReference type="STRING" id="252305.OB2597_14526"/>
<dbReference type="Proteomes" id="UP000004318">
    <property type="component" value="Unassembled WGS sequence"/>
</dbReference>
<dbReference type="OrthoDB" id="9807890at2"/>
<accession>A3U267</accession>